<dbReference type="AlphaFoldDB" id="A0A7R7EHH9"/>
<organism evidence="5 6">
    <name type="scientific">Anaeromicropila herbilytica</name>
    <dbReference type="NCBI Taxonomy" id="2785025"/>
    <lineage>
        <taxon>Bacteria</taxon>
        <taxon>Bacillati</taxon>
        <taxon>Bacillota</taxon>
        <taxon>Clostridia</taxon>
        <taxon>Lachnospirales</taxon>
        <taxon>Lachnospiraceae</taxon>
        <taxon>Anaeromicropila</taxon>
    </lineage>
</organism>
<name>A0A7R7EHH9_9FIRM</name>
<keyword evidence="1 2" id="KW-0807">Transducer</keyword>
<evidence type="ECO:0000259" key="4">
    <source>
        <dbReference type="PROSITE" id="PS50111"/>
    </source>
</evidence>
<dbReference type="PROSITE" id="PS50111">
    <property type="entry name" value="CHEMOTAXIS_TRANSDUC_2"/>
    <property type="match status" value="1"/>
</dbReference>
<dbReference type="PANTHER" id="PTHR32089">
    <property type="entry name" value="METHYL-ACCEPTING CHEMOTAXIS PROTEIN MCPB"/>
    <property type="match status" value="1"/>
</dbReference>
<reference evidence="5 6" key="1">
    <citation type="submission" date="2020-11" db="EMBL/GenBank/DDBJ databases">
        <title>Draft genome sequencing of a Lachnospiraceae strain isolated from anoxic soil subjected to BSD treatment.</title>
        <authorList>
            <person name="Uek A."/>
            <person name="Tonouchi A."/>
        </authorList>
    </citation>
    <scope>NUCLEOTIDE SEQUENCE [LARGE SCALE GENOMIC DNA]</scope>
    <source>
        <strain evidence="5 6">TB5</strain>
    </source>
</reference>
<evidence type="ECO:0000256" key="2">
    <source>
        <dbReference type="PROSITE-ProRule" id="PRU00284"/>
    </source>
</evidence>
<dbReference type="PANTHER" id="PTHR32089:SF112">
    <property type="entry name" value="LYSOZYME-LIKE PROTEIN-RELATED"/>
    <property type="match status" value="1"/>
</dbReference>
<dbReference type="KEGG" id="ahb:bsdtb5_01490"/>
<dbReference type="GO" id="GO:0007165">
    <property type="term" value="P:signal transduction"/>
    <property type="evidence" value="ECO:0007669"/>
    <property type="project" value="UniProtKB-KW"/>
</dbReference>
<dbReference type="Pfam" id="PF00015">
    <property type="entry name" value="MCPsignal"/>
    <property type="match status" value="1"/>
</dbReference>
<dbReference type="Proteomes" id="UP000595897">
    <property type="component" value="Chromosome"/>
</dbReference>
<sequence>MEERISENELINSINKVIPYILVLFSEDIAFGITDKGKYLKVQQGKELVLNLKEGDSIPEGGAVIQALRTGETLIKDVPKEVYGVPFKSYAIPIKDGSEVIGVFVVGKSLARRNEVISTAEKLTEALQQISTAISELSNNLQEVNGMNSNLLNNAKDTQKSTSDTNEILGFIQGIASQTNLLGLNAAIEAARAGESGKGFAVVASEIRNLSSSTSESVKKIDSVLKTVESSINKITNEITESNQVHQSQAATLEQILASIQELNSTAHILEDLAKVL</sequence>
<dbReference type="InterPro" id="IPR004089">
    <property type="entry name" value="MCPsignal_dom"/>
</dbReference>
<dbReference type="Gene3D" id="1.10.287.950">
    <property type="entry name" value="Methyl-accepting chemotaxis protein"/>
    <property type="match status" value="1"/>
</dbReference>
<dbReference type="SUPFAM" id="SSF58104">
    <property type="entry name" value="Methyl-accepting chemotaxis protein (MCP) signaling domain"/>
    <property type="match status" value="1"/>
</dbReference>
<dbReference type="InterPro" id="IPR029151">
    <property type="entry name" value="Sensor-like_sf"/>
</dbReference>
<dbReference type="SMART" id="SM00283">
    <property type="entry name" value="MA"/>
    <property type="match status" value="1"/>
</dbReference>
<evidence type="ECO:0000256" key="3">
    <source>
        <dbReference type="SAM" id="Coils"/>
    </source>
</evidence>
<evidence type="ECO:0000313" key="6">
    <source>
        <dbReference type="Proteomes" id="UP000595897"/>
    </source>
</evidence>
<dbReference type="EMBL" id="AP024169">
    <property type="protein sequence ID" value="BCN28854.1"/>
    <property type="molecule type" value="Genomic_DNA"/>
</dbReference>
<proteinExistence type="predicted"/>
<dbReference type="GO" id="GO:0016020">
    <property type="term" value="C:membrane"/>
    <property type="evidence" value="ECO:0007669"/>
    <property type="project" value="InterPro"/>
</dbReference>
<dbReference type="RefSeq" id="WP_271714160.1">
    <property type="nucleotide sequence ID" value="NZ_AP024169.1"/>
</dbReference>
<gene>
    <name evidence="5" type="ORF">bsdtb5_01490</name>
</gene>
<keyword evidence="3" id="KW-0175">Coiled coil</keyword>
<feature type="coiled-coil region" evidence="3">
    <location>
        <begin position="120"/>
        <end position="154"/>
    </location>
</feature>
<feature type="domain" description="Methyl-accepting transducer" evidence="4">
    <location>
        <begin position="114"/>
        <end position="277"/>
    </location>
</feature>
<accession>A0A7R7EHH9</accession>
<evidence type="ECO:0000256" key="1">
    <source>
        <dbReference type="ARBA" id="ARBA00023224"/>
    </source>
</evidence>
<keyword evidence="6" id="KW-1185">Reference proteome</keyword>
<dbReference type="SUPFAM" id="SSF103190">
    <property type="entry name" value="Sensory domain-like"/>
    <property type="match status" value="1"/>
</dbReference>
<evidence type="ECO:0000313" key="5">
    <source>
        <dbReference type="EMBL" id="BCN28854.1"/>
    </source>
</evidence>
<protein>
    <submittedName>
        <fullName evidence="5">Chemotaxis protein</fullName>
    </submittedName>
</protein>